<reference evidence="2" key="1">
    <citation type="journal article" date="2019" name="Int. J. Syst. Evol. Microbiol.">
        <title>The Global Catalogue of Microorganisms (GCM) 10K type strain sequencing project: providing services to taxonomists for standard genome sequencing and annotation.</title>
        <authorList>
            <consortium name="The Broad Institute Genomics Platform"/>
            <consortium name="The Broad Institute Genome Sequencing Center for Infectious Disease"/>
            <person name="Wu L."/>
            <person name="Ma J."/>
        </authorList>
    </citation>
    <scope>NUCLEOTIDE SEQUENCE [LARGE SCALE GENOMIC DNA]</scope>
    <source>
        <strain evidence="2">CGMCC 4.7177</strain>
    </source>
</reference>
<gene>
    <name evidence="1" type="ORF">ACFPIH_25580</name>
</gene>
<evidence type="ECO:0000313" key="2">
    <source>
        <dbReference type="Proteomes" id="UP001595839"/>
    </source>
</evidence>
<dbReference type="Proteomes" id="UP001595839">
    <property type="component" value="Unassembled WGS sequence"/>
</dbReference>
<protein>
    <submittedName>
        <fullName evidence="1">Baseplate J/gp47 family protein</fullName>
    </submittedName>
</protein>
<evidence type="ECO:0000313" key="1">
    <source>
        <dbReference type="EMBL" id="MFC4502844.1"/>
    </source>
</evidence>
<keyword evidence="2" id="KW-1185">Reference proteome</keyword>
<dbReference type="EMBL" id="JBHSFK010000017">
    <property type="protein sequence ID" value="MFC4502844.1"/>
    <property type="molecule type" value="Genomic_DNA"/>
</dbReference>
<proteinExistence type="predicted"/>
<comment type="caution">
    <text evidence="1">The sequence shown here is derived from an EMBL/GenBank/DDBJ whole genome shotgun (WGS) entry which is preliminary data.</text>
</comment>
<dbReference type="RefSeq" id="WP_381167193.1">
    <property type="nucleotide sequence ID" value="NZ_JBHSFK010000017.1"/>
</dbReference>
<accession>A0ABV9ASD4</accession>
<organism evidence="1 2">
    <name type="scientific">Streptomyces vulcanius</name>
    <dbReference type="NCBI Taxonomy" id="1441876"/>
    <lineage>
        <taxon>Bacteria</taxon>
        <taxon>Bacillati</taxon>
        <taxon>Actinomycetota</taxon>
        <taxon>Actinomycetes</taxon>
        <taxon>Kitasatosporales</taxon>
        <taxon>Streptomycetaceae</taxon>
        <taxon>Streptomyces</taxon>
    </lineage>
</organism>
<sequence length="692" mass="71146">MTLAPLRLDDLTWAGLMEAVRSRIPAESGGRWTLHAPVDPGMTLLELQAHLLEQQVYLLDRVPDAVVHAVLRLLGVPGPAPATAAVTVLQVVPETPGARLRLREGASFNRAPGRGPEFCLDRDLDVLPVSVTGLTADGVDRTADLAAGRPVPLTGPYGTPARVGVRLSANGDGFPGGGELALLFVFEDPAGPWEGPGTPDGWSAGAVPDVPPPARLSWSYGPVGAVRELPDGAVVDGTGGLRRSGVVRLALPATPAGTERELVLSAPAATYAAPPRLLRLAPNAVPARHARRVRLAEGADGPTAAQLTGRPPLPGLVVALPGEAAGRLIDVGRLTLWETDDAGNGREYDWTAVPDLAFSGPPDRVFTVDRALGALRFGDGLTGRIPRPGRDATRTVLRAEYRLGGGPTGNGGADPAPAAATAVPEALLAFPALAGFARRREAELPSGDWEFTGDAADVVPSGAQCTARALVAAEGGAEAESPTAARRRAAPALAVVSRAVTAADHERLALTTPGVALARAHALVGAHPAHPGRGVPGAVTTLIVPRVPHGVTALPVPDPGALSAVRNRLAGARLLGAGVFVAAPRYRPVRVRVTLTADTARRALVSDAVRRHLDPLLGGDEGTGWPFGGVLRPSALLRVAERALTEAGDRTPVGSVAVALDEGPFESCGDTELCPGELPGPLKVAVCAEVPQ</sequence>
<name>A0ABV9ASD4_9ACTN</name>